<dbReference type="InterPro" id="IPR000014">
    <property type="entry name" value="PAS"/>
</dbReference>
<dbReference type="SMART" id="SM00267">
    <property type="entry name" value="GGDEF"/>
    <property type="match status" value="1"/>
</dbReference>
<dbReference type="InterPro" id="IPR003607">
    <property type="entry name" value="HD/PDEase_dom"/>
</dbReference>
<dbReference type="PROSITE" id="PS50887">
    <property type="entry name" value="GGDEF"/>
    <property type="match status" value="1"/>
</dbReference>
<dbReference type="SUPFAM" id="SSF55785">
    <property type="entry name" value="PYP-like sensor domain (PAS domain)"/>
    <property type="match status" value="1"/>
</dbReference>
<dbReference type="InterPro" id="IPR000700">
    <property type="entry name" value="PAS-assoc_C"/>
</dbReference>
<dbReference type="InterPro" id="IPR037522">
    <property type="entry name" value="HD_GYP_dom"/>
</dbReference>
<dbReference type="Pfam" id="PF05228">
    <property type="entry name" value="CHASE4"/>
    <property type="match status" value="1"/>
</dbReference>
<comment type="caution">
    <text evidence="6">The sequence shown here is derived from an EMBL/GenBank/DDBJ whole genome shotgun (WGS) entry which is preliminary data.</text>
</comment>
<dbReference type="SMART" id="SM00086">
    <property type="entry name" value="PAC"/>
    <property type="match status" value="1"/>
</dbReference>
<dbReference type="InterPro" id="IPR029787">
    <property type="entry name" value="Nucleotide_cyclase"/>
</dbReference>
<dbReference type="CDD" id="cd01949">
    <property type="entry name" value="GGDEF"/>
    <property type="match status" value="1"/>
</dbReference>
<dbReference type="Gene3D" id="1.10.3210.10">
    <property type="entry name" value="Hypothetical protein af1432"/>
    <property type="match status" value="1"/>
</dbReference>
<evidence type="ECO:0000313" key="7">
    <source>
        <dbReference type="Proteomes" id="UP000239471"/>
    </source>
</evidence>
<feature type="domain" description="HD-GYP" evidence="5">
    <location>
        <begin position="617"/>
        <end position="809"/>
    </location>
</feature>
<organism evidence="6 7">
    <name type="scientific">Clostridium vincentii</name>
    <dbReference type="NCBI Taxonomy" id="52704"/>
    <lineage>
        <taxon>Bacteria</taxon>
        <taxon>Bacillati</taxon>
        <taxon>Bacillota</taxon>
        <taxon>Clostridia</taxon>
        <taxon>Eubacteriales</taxon>
        <taxon>Clostridiaceae</taxon>
        <taxon>Clostridium</taxon>
    </lineage>
</organism>
<feature type="domain" description="HAMP" evidence="3">
    <location>
        <begin position="282"/>
        <end position="335"/>
    </location>
</feature>
<evidence type="ECO:0000259" key="2">
    <source>
        <dbReference type="PROSITE" id="PS50113"/>
    </source>
</evidence>
<dbReference type="EMBL" id="PVXQ01000043">
    <property type="protein sequence ID" value="PRR80744.1"/>
    <property type="molecule type" value="Genomic_DNA"/>
</dbReference>
<dbReference type="Gene3D" id="3.30.450.20">
    <property type="entry name" value="PAS domain"/>
    <property type="match status" value="1"/>
</dbReference>
<protein>
    <submittedName>
        <fullName evidence="6">Cyclic di-GMP phosphodiesterase response regulator RpfG</fullName>
        <ecNumber evidence="6">3.1.4.52</ecNumber>
    </submittedName>
</protein>
<dbReference type="SUPFAM" id="SSF109604">
    <property type="entry name" value="HD-domain/PDEase-like"/>
    <property type="match status" value="1"/>
</dbReference>
<keyword evidence="1" id="KW-0472">Membrane</keyword>
<dbReference type="GO" id="GO:0016020">
    <property type="term" value="C:membrane"/>
    <property type="evidence" value="ECO:0007669"/>
    <property type="project" value="InterPro"/>
</dbReference>
<dbReference type="GO" id="GO:0071111">
    <property type="term" value="F:cyclic-guanylate-specific phosphodiesterase activity"/>
    <property type="evidence" value="ECO:0007669"/>
    <property type="project" value="UniProtKB-EC"/>
</dbReference>
<dbReference type="PROSITE" id="PS51832">
    <property type="entry name" value="HD_GYP"/>
    <property type="match status" value="1"/>
</dbReference>
<dbReference type="InterPro" id="IPR001610">
    <property type="entry name" value="PAC"/>
</dbReference>
<evidence type="ECO:0000259" key="3">
    <source>
        <dbReference type="PROSITE" id="PS50885"/>
    </source>
</evidence>
<feature type="domain" description="PAC" evidence="2">
    <location>
        <begin position="416"/>
        <end position="469"/>
    </location>
</feature>
<keyword evidence="6" id="KW-0378">Hydrolase</keyword>
<dbReference type="AlphaFoldDB" id="A0A2T0BA28"/>
<dbReference type="EC" id="3.1.4.52" evidence="6"/>
<dbReference type="PANTHER" id="PTHR43155:SF2">
    <property type="entry name" value="CYCLIC DI-GMP PHOSPHODIESTERASE PA4108"/>
    <property type="match status" value="1"/>
</dbReference>
<dbReference type="Pfam" id="PF08447">
    <property type="entry name" value="PAS_3"/>
    <property type="match status" value="1"/>
</dbReference>
<dbReference type="NCBIfam" id="TIGR00254">
    <property type="entry name" value="GGDEF"/>
    <property type="match status" value="1"/>
</dbReference>
<proteinExistence type="predicted"/>
<feature type="transmembrane region" description="Helical" evidence="1">
    <location>
        <begin position="7"/>
        <end position="33"/>
    </location>
</feature>
<accession>A0A2T0BA28</accession>
<gene>
    <name evidence="6" type="primary">rpfG_8</name>
    <name evidence="6" type="ORF">CLVI_29720</name>
</gene>
<dbReference type="PROSITE" id="PS50113">
    <property type="entry name" value="PAC"/>
    <property type="match status" value="1"/>
</dbReference>
<keyword evidence="7" id="KW-1185">Reference proteome</keyword>
<evidence type="ECO:0000259" key="4">
    <source>
        <dbReference type="PROSITE" id="PS50887"/>
    </source>
</evidence>
<keyword evidence="1" id="KW-1133">Transmembrane helix</keyword>
<dbReference type="OrthoDB" id="9804747at2"/>
<dbReference type="PROSITE" id="PS50885">
    <property type="entry name" value="HAMP"/>
    <property type="match status" value="1"/>
</dbReference>
<dbReference type="InterPro" id="IPR043128">
    <property type="entry name" value="Rev_trsase/Diguanyl_cyclase"/>
</dbReference>
<dbReference type="RefSeq" id="WP_106060877.1">
    <property type="nucleotide sequence ID" value="NZ_PVXQ01000043.1"/>
</dbReference>
<evidence type="ECO:0000256" key="1">
    <source>
        <dbReference type="SAM" id="Phobius"/>
    </source>
</evidence>
<name>A0A2T0BA28_9CLOT</name>
<dbReference type="CDD" id="cd00077">
    <property type="entry name" value="HDc"/>
    <property type="match status" value="1"/>
</dbReference>
<feature type="transmembrane region" description="Helical" evidence="1">
    <location>
        <begin position="256"/>
        <end position="280"/>
    </location>
</feature>
<dbReference type="Pfam" id="PF13487">
    <property type="entry name" value="HD_5"/>
    <property type="match status" value="1"/>
</dbReference>
<dbReference type="Gene3D" id="3.30.70.270">
    <property type="match status" value="1"/>
</dbReference>
<dbReference type="Gene3D" id="6.10.340.10">
    <property type="match status" value="1"/>
</dbReference>
<dbReference type="SMART" id="SM00471">
    <property type="entry name" value="HDc"/>
    <property type="match status" value="1"/>
</dbReference>
<dbReference type="InterPro" id="IPR013655">
    <property type="entry name" value="PAS_fold_3"/>
</dbReference>
<dbReference type="Proteomes" id="UP000239471">
    <property type="component" value="Unassembled WGS sequence"/>
</dbReference>
<dbReference type="CDD" id="cd06225">
    <property type="entry name" value="HAMP"/>
    <property type="match status" value="1"/>
</dbReference>
<dbReference type="PANTHER" id="PTHR43155">
    <property type="entry name" value="CYCLIC DI-GMP PHOSPHODIESTERASE PA4108-RELATED"/>
    <property type="match status" value="1"/>
</dbReference>
<dbReference type="InterPro" id="IPR000160">
    <property type="entry name" value="GGDEF_dom"/>
</dbReference>
<evidence type="ECO:0000259" key="5">
    <source>
        <dbReference type="PROSITE" id="PS51832"/>
    </source>
</evidence>
<keyword evidence="1" id="KW-0812">Transmembrane</keyword>
<feature type="domain" description="GGDEF" evidence="4">
    <location>
        <begin position="498"/>
        <end position="626"/>
    </location>
</feature>
<dbReference type="InterPro" id="IPR003660">
    <property type="entry name" value="HAMP_dom"/>
</dbReference>
<dbReference type="InterPro" id="IPR007892">
    <property type="entry name" value="CHASE4"/>
</dbReference>
<dbReference type="SUPFAM" id="SSF55073">
    <property type="entry name" value="Nucleotide cyclase"/>
    <property type="match status" value="1"/>
</dbReference>
<sequence length="809" mass="94057">MKIKIKVFILTTLSVIILAIVTSVIFYFSYFGYIKQREEESIKKQFEVIEYILGSESDNLYNILVDWAKWDDTYEFINDLNEKYIKANLSDDTFINLNLKAMYFLNDNGSIIYKKSYEIDEDTSERILEKSILNNASINPLDMARTGLVMEDNKLYIISKTSTTSSNDKSQINGSLIFIKEVDTKLLSYIDQVSGITLRFKSIESVENKNSIELDGKIKTYNEKEYLEANKVLIDIRGENSIVFTALIQQDNSRAYFFRNFVISFAIVVLIIVWVDLIFANKYFIKRLLKLNKFIENISNTKDTTLRINMSGKDEIYKLSEATNKMLSEISSANRDMMEMSERFRTIIESTNDGYLDMNVKTQEMYISLEWKNYIGYKGLDEHELFVNYFSKIHPECLERLRHKFFYVINGKVEYFSEEYRIVKESGSITWVQQRGKVVEQDEEGNSLRIVSTLSDITDRKKYEEEILFLSYSDKLTGLRNRAFMEKEFQQLDKDKESNYNIIMGDINGLKVTNAILGHKEGNRILTRVSEIIKKICEDTAIISRWGGDEFVILVRNKNEDYISHLINKIRESCETSKDLSISIAFGYGKWDERTTNSEGVMNLAEERLYRKKLLENKSQRSASINSLLTTLYEKNTETQEHTMRIKYLSSKLGIRLGLRKDKLEELALLSLLHDIGKIGIPEQILMKPGKLTAEEWIIMKNHSSIGYRIANSTPELAHISDEILAHHERYDGTGYPNELKGKEIPLLSRIINIVDSFDVMTHKRVYKEAFDKSYVLEELKRCSGGQFDSVIVEEFIKLLEEEIDGEYN</sequence>
<dbReference type="Pfam" id="PF00990">
    <property type="entry name" value="GGDEF"/>
    <property type="match status" value="1"/>
</dbReference>
<dbReference type="GO" id="GO:0007165">
    <property type="term" value="P:signal transduction"/>
    <property type="evidence" value="ECO:0007669"/>
    <property type="project" value="InterPro"/>
</dbReference>
<dbReference type="InterPro" id="IPR035965">
    <property type="entry name" value="PAS-like_dom_sf"/>
</dbReference>
<evidence type="ECO:0000313" key="6">
    <source>
        <dbReference type="EMBL" id="PRR80744.1"/>
    </source>
</evidence>
<dbReference type="NCBIfam" id="TIGR00229">
    <property type="entry name" value="sensory_box"/>
    <property type="match status" value="1"/>
</dbReference>
<reference evidence="6 7" key="1">
    <citation type="submission" date="2018-03" db="EMBL/GenBank/DDBJ databases">
        <title>Genome sequence of Clostridium vincentii DSM 10228.</title>
        <authorList>
            <person name="Poehlein A."/>
            <person name="Daniel R."/>
        </authorList>
    </citation>
    <scope>NUCLEOTIDE SEQUENCE [LARGE SCALE GENOMIC DNA]</scope>
    <source>
        <strain evidence="6 7">DSM 10228</strain>
    </source>
</reference>